<dbReference type="GO" id="GO:0030488">
    <property type="term" value="P:tRNA methylation"/>
    <property type="evidence" value="ECO:0007669"/>
    <property type="project" value="TreeGrafter"/>
</dbReference>
<evidence type="ECO:0000313" key="6">
    <source>
        <dbReference type="EMBL" id="EEP52466.1"/>
    </source>
</evidence>
<dbReference type="InterPro" id="IPR041606">
    <property type="entry name" value="HydF_dimer"/>
</dbReference>
<evidence type="ECO:0000256" key="1">
    <source>
        <dbReference type="ARBA" id="ARBA00022741"/>
    </source>
</evidence>
<evidence type="ECO:0000259" key="5">
    <source>
        <dbReference type="Pfam" id="PF18133"/>
    </source>
</evidence>
<dbReference type="NCBIfam" id="TIGR03918">
    <property type="entry name" value="GTP_HydF"/>
    <property type="match status" value="1"/>
</dbReference>
<keyword evidence="7" id="KW-1185">Reference proteome</keyword>
<dbReference type="CDD" id="cd00880">
    <property type="entry name" value="Era_like"/>
    <property type="match status" value="1"/>
</dbReference>
<name>C4IMP8_CLOBU</name>
<feature type="domain" description="Hydrogen maturase F tetramerization" evidence="5">
    <location>
        <begin position="279"/>
        <end position="392"/>
    </location>
</feature>
<dbReference type="Gene3D" id="3.40.50.11420">
    <property type="match status" value="1"/>
</dbReference>
<organism evidence="6 7">
    <name type="scientific">Clostridium butyricum E4 str. BoNT E BL5262</name>
    <dbReference type="NCBI Taxonomy" id="632245"/>
    <lineage>
        <taxon>Bacteria</taxon>
        <taxon>Bacillati</taxon>
        <taxon>Bacillota</taxon>
        <taxon>Clostridia</taxon>
        <taxon>Eubacteriales</taxon>
        <taxon>Clostridiaceae</taxon>
        <taxon>Clostridium</taxon>
    </lineage>
</organism>
<dbReference type="NCBIfam" id="TIGR00231">
    <property type="entry name" value="small_GTP"/>
    <property type="match status" value="1"/>
</dbReference>
<evidence type="ECO:0000256" key="2">
    <source>
        <dbReference type="ARBA" id="ARBA00023134"/>
    </source>
</evidence>
<dbReference type="Pfam" id="PF01926">
    <property type="entry name" value="MMR_HSR1"/>
    <property type="match status" value="1"/>
</dbReference>
<dbReference type="Pfam" id="PF18133">
    <property type="entry name" value="HydF_tetramer"/>
    <property type="match status" value="1"/>
</dbReference>
<dbReference type="EMBL" id="ACOM01000010">
    <property type="protein sequence ID" value="EEP52466.1"/>
    <property type="molecule type" value="Genomic_DNA"/>
</dbReference>
<keyword evidence="2" id="KW-0342">GTP-binding</keyword>
<dbReference type="InterPro" id="IPR006073">
    <property type="entry name" value="GTP-bd"/>
</dbReference>
<accession>C4IMP8</accession>
<dbReference type="InterPro" id="IPR023873">
    <property type="entry name" value="FeFe-hyd_GTPase_HydF"/>
</dbReference>
<dbReference type="GO" id="GO:0005525">
    <property type="term" value="F:GTP binding"/>
    <property type="evidence" value="ECO:0007669"/>
    <property type="project" value="UniProtKB-KW"/>
</dbReference>
<dbReference type="Gene3D" id="3.40.50.300">
    <property type="entry name" value="P-loop containing nucleotide triphosphate hydrolases"/>
    <property type="match status" value="1"/>
</dbReference>
<dbReference type="InterPro" id="IPR005225">
    <property type="entry name" value="Small_GTP-bd"/>
</dbReference>
<dbReference type="HOGENOM" id="CLU_042017_0_0_9"/>
<dbReference type="Pfam" id="PF18128">
    <property type="entry name" value="HydF_dimer"/>
    <property type="match status" value="1"/>
</dbReference>
<dbReference type="GO" id="GO:0005737">
    <property type="term" value="C:cytoplasm"/>
    <property type="evidence" value="ECO:0007669"/>
    <property type="project" value="TreeGrafter"/>
</dbReference>
<proteinExistence type="predicted"/>
<dbReference type="SUPFAM" id="SSF52540">
    <property type="entry name" value="P-loop containing nucleoside triphosphate hydrolases"/>
    <property type="match status" value="1"/>
</dbReference>
<feature type="domain" description="G" evidence="3">
    <location>
        <begin position="12"/>
        <end position="126"/>
    </location>
</feature>
<gene>
    <name evidence="6" type="ORF">CLP_4338</name>
</gene>
<feature type="domain" description="Hydrogen maturase F dimerization" evidence="4">
    <location>
        <begin position="176"/>
        <end position="274"/>
    </location>
</feature>
<evidence type="ECO:0000259" key="4">
    <source>
        <dbReference type="Pfam" id="PF18128"/>
    </source>
</evidence>
<dbReference type="PANTHER" id="PTHR42714">
    <property type="entry name" value="TRNA MODIFICATION GTPASE GTPBP3"/>
    <property type="match status" value="1"/>
</dbReference>
<dbReference type="InterPro" id="IPR027417">
    <property type="entry name" value="P-loop_NTPase"/>
</dbReference>
<comment type="caution">
    <text evidence="6">The sequence shown here is derived from an EMBL/GenBank/DDBJ whole genome shotgun (WGS) entry which is preliminary data.</text>
</comment>
<sequence>MYNTPKSNRLHISIFGKRNAGKSSLINALTNQSLSVVSEIPGTTTDPVSKSMELLPLGPIVLIDTAGLDDSGLLGELRIEKTLKVIEKTDLGVLVFDACSKDLKNELTWYADLEKKKIPTIGVINKIDLCNDNCKLIKSNFNIPFVEISAKEKINISGLKKLLIENAPIDFEMPTILGDIVNPKDKVVLVAPQDIQAPKGRLILPQVQIIRDILDNDALALTVKDTELLDILDSLKDEPSLIITDSQMFRKVNELIPEHLKLTSFSILMARYKGDLDLFIKGAKVINSLKPNDKILIAESCTHHALKGDIAREKLPLLLEKKVGGKLNIVNITGVDFPDNLSEYKLIIHCGACMFTRRQLLSRLEHVKEQNIPITNFGVALAELNGILDRSCNFLLNSKS</sequence>
<dbReference type="STRING" id="1492.ATN24_00430"/>
<evidence type="ECO:0000313" key="7">
    <source>
        <dbReference type="Proteomes" id="UP000003081"/>
    </source>
</evidence>
<dbReference type="RefSeq" id="WP_003406900.1">
    <property type="nucleotide sequence ID" value="NZ_ACOM01000010.1"/>
</dbReference>
<dbReference type="InterPro" id="IPR040644">
    <property type="entry name" value="HydF_tetramer"/>
</dbReference>
<dbReference type="GO" id="GO:0002098">
    <property type="term" value="P:tRNA wobble uridine modification"/>
    <property type="evidence" value="ECO:0007669"/>
    <property type="project" value="TreeGrafter"/>
</dbReference>
<dbReference type="eggNOG" id="COG1160">
    <property type="taxonomic scope" value="Bacteria"/>
</dbReference>
<reference evidence="6 7" key="1">
    <citation type="submission" date="2009-08" db="EMBL/GenBank/DDBJ databases">
        <authorList>
            <person name="Shrivastava S."/>
            <person name="Brinkac L.B."/>
            <person name="Brown J.L."/>
            <person name="Bruce D.B."/>
            <person name="Detter C."/>
            <person name="Green L.D."/>
            <person name="Munk C.A."/>
            <person name="Rogers Y.C."/>
            <person name="Tapia R."/>
            <person name="Sims D.R."/>
            <person name="Smith L.A."/>
            <person name="Smith T.J."/>
            <person name="Sutton G."/>
            <person name="Brettin T."/>
        </authorList>
    </citation>
    <scope>NUCLEOTIDE SEQUENCE [LARGE SCALE GENOMIC DNA]</scope>
    <source>
        <strain evidence="7">E4 str. BoNT E BL5262</strain>
    </source>
</reference>
<dbReference type="AlphaFoldDB" id="C4IMP8"/>
<protein>
    <submittedName>
        <fullName evidence="6">GTP-binding protein</fullName>
    </submittedName>
</protein>
<evidence type="ECO:0000259" key="3">
    <source>
        <dbReference type="Pfam" id="PF01926"/>
    </source>
</evidence>
<dbReference type="Proteomes" id="UP000003081">
    <property type="component" value="Unassembled WGS sequence"/>
</dbReference>
<dbReference type="PANTHER" id="PTHR42714:SF6">
    <property type="entry name" value="TRANSLATION INITIATION FACTOR IF-2"/>
    <property type="match status" value="1"/>
</dbReference>
<keyword evidence="1" id="KW-0547">Nucleotide-binding</keyword>
<dbReference type="Gene3D" id="3.40.50.11410">
    <property type="match status" value="1"/>
</dbReference>